<dbReference type="PROSITE" id="PS51688">
    <property type="entry name" value="ICA"/>
    <property type="match status" value="1"/>
</dbReference>
<dbReference type="Proteomes" id="UP000000491">
    <property type="component" value="Chromosome"/>
</dbReference>
<protein>
    <recommendedName>
        <fullName evidence="1">Peptidase S74 domain-containing protein</fullName>
    </recommendedName>
</protein>
<evidence type="ECO:0000313" key="3">
    <source>
        <dbReference type="Proteomes" id="UP000000491"/>
    </source>
</evidence>
<dbReference type="PATRIC" id="fig|579138.3.peg.847"/>
<accession>F8ESD3</accession>
<evidence type="ECO:0000259" key="1">
    <source>
        <dbReference type="PROSITE" id="PS51688"/>
    </source>
</evidence>
<dbReference type="EMBL" id="CP002865">
    <property type="protein sequence ID" value="AEI37708.1"/>
    <property type="molecule type" value="Genomic_DNA"/>
</dbReference>
<dbReference type="InterPro" id="IPR030392">
    <property type="entry name" value="S74_ICA"/>
</dbReference>
<dbReference type="KEGG" id="zmp:Zymop_0807"/>
<dbReference type="eggNOG" id="ENOG5032ZRU">
    <property type="taxonomic scope" value="Bacteria"/>
</dbReference>
<dbReference type="Pfam" id="PF13884">
    <property type="entry name" value="Peptidase_S74"/>
    <property type="match status" value="1"/>
</dbReference>
<organism evidence="2 3">
    <name type="scientific">Zymomonas mobilis subsp. pomaceae (strain ATCC 29192 / DSM 22645 / JCM 10191 / CCUG 17912 / NBRC 13757 / NCIMB 11200 / NRRL B-4491 / Barker I)</name>
    <dbReference type="NCBI Taxonomy" id="579138"/>
    <lineage>
        <taxon>Bacteria</taxon>
        <taxon>Pseudomonadati</taxon>
        <taxon>Pseudomonadota</taxon>
        <taxon>Alphaproteobacteria</taxon>
        <taxon>Sphingomonadales</taxon>
        <taxon>Zymomonadaceae</taxon>
        <taxon>Zymomonas</taxon>
    </lineage>
</organism>
<dbReference type="HOGENOM" id="CLU_745874_0_0_5"/>
<dbReference type="CDD" id="cd10144">
    <property type="entry name" value="Peptidase_S74_CIMCD"/>
    <property type="match status" value="1"/>
</dbReference>
<name>F8ESD3_ZYMMT</name>
<proteinExistence type="predicted"/>
<dbReference type="AlphaFoldDB" id="F8ESD3"/>
<gene>
    <name evidence="2" type="ordered locus">Zymop_0807</name>
</gene>
<dbReference type="STRING" id="579138.Zymop_0807"/>
<evidence type="ECO:0000313" key="2">
    <source>
        <dbReference type="EMBL" id="AEI37708.1"/>
    </source>
</evidence>
<sequence>MSSSDINNMNDSGYVADNDWFEIARPTGGSYASYKAQLGYVKNLIADPAVINSKLSYSGVINALGYEPVNVDLSNLNGSVFQQKVALSYGQITAGLGYEPANKDMSNVDGIGLVSKIDNVRGASPLLTTGGEMTASFTCKNEIIQKNAQGWSVNTAFQDDANFVLYYNNTQTTVVAYSFQGPNTAFCFHTPVQMDGNLFPSSNGVVTLGQPNQKWAEIYASNGAINTSDAREKDSIEAIPDSWLDVWGTVVWQKFKFKKAIEEKGEKARWHVGLIAQEIEKAFKSAGLDPEALGLLCHDRWDAYTRQEETDQHNPDGTPIYKSVTVPAGESYGLRYSECQAIESAWQRREIAKQHAEISALKSELSQKTQA</sequence>
<feature type="domain" description="Peptidase S74" evidence="1">
    <location>
        <begin position="228"/>
        <end position="365"/>
    </location>
</feature>
<dbReference type="Gene3D" id="1.10.10.10">
    <property type="entry name" value="Winged helix-like DNA-binding domain superfamily/Winged helix DNA-binding domain"/>
    <property type="match status" value="1"/>
</dbReference>
<reference evidence="2 3" key="1">
    <citation type="journal article" date="2011" name="J. Bacteriol.">
        <title>Genome sequence of the ethanol-producing Zymomonas mobilis subsp. pomaceae lectotype strain ATCC 29192.</title>
        <authorList>
            <person name="Kouvelis V.N."/>
            <person name="Davenport K.W."/>
            <person name="Brettin T.S."/>
            <person name="Bruce D."/>
            <person name="Detter C."/>
            <person name="Han C.S."/>
            <person name="Nolan M."/>
            <person name="Tapia R."/>
            <person name="Damoulaki A."/>
            <person name="Kyrpides N.C."/>
            <person name="Typas M.A."/>
            <person name="Pappas K.M."/>
        </authorList>
    </citation>
    <scope>NUCLEOTIDE SEQUENCE [LARGE SCALE GENOMIC DNA]</scope>
    <source>
        <strain evidence="3">ATCC 29192 / DSM 22645 / JCM 10191 / CCUG 17912 / NBRC 13757 / NCIMB 11200 / NRRL B-4491 / Barker I</strain>
    </source>
</reference>
<dbReference type="RefSeq" id="WP_013934104.1">
    <property type="nucleotide sequence ID" value="NC_015709.1"/>
</dbReference>
<dbReference type="InterPro" id="IPR036388">
    <property type="entry name" value="WH-like_DNA-bd_sf"/>
</dbReference>